<dbReference type="GO" id="GO:0071006">
    <property type="term" value="C:U2-type catalytic step 1 spliceosome"/>
    <property type="evidence" value="ECO:0007669"/>
    <property type="project" value="UniProtKB-ARBA"/>
</dbReference>
<comment type="subcellular location">
    <subcellularLocation>
        <location evidence="1">Nucleus</location>
    </subcellularLocation>
</comment>
<dbReference type="GO" id="GO:0005524">
    <property type="term" value="F:ATP binding"/>
    <property type="evidence" value="ECO:0007669"/>
    <property type="project" value="UniProtKB-KW"/>
</dbReference>
<dbReference type="InterPro" id="IPR027417">
    <property type="entry name" value="P-loop_NTPase"/>
</dbReference>
<evidence type="ECO:0000256" key="10">
    <source>
        <dbReference type="SAM" id="MobiDB-lite"/>
    </source>
</evidence>
<dbReference type="GO" id="GO:0071826">
    <property type="term" value="P:protein-RNA complex organization"/>
    <property type="evidence" value="ECO:0007669"/>
    <property type="project" value="UniProtKB-ARBA"/>
</dbReference>
<keyword evidence="4" id="KW-0547">Nucleotide-binding</keyword>
<evidence type="ECO:0000256" key="3">
    <source>
        <dbReference type="ARBA" id="ARBA00022664"/>
    </source>
</evidence>
<dbReference type="SMART" id="SM00490">
    <property type="entry name" value="HELICc"/>
    <property type="match status" value="1"/>
</dbReference>
<feature type="domain" description="Helicase ATP-binding" evidence="11">
    <location>
        <begin position="294"/>
        <end position="460"/>
    </location>
</feature>
<feature type="compositionally biased region" description="Polar residues" evidence="10">
    <location>
        <begin position="74"/>
        <end position="107"/>
    </location>
</feature>
<protein>
    <recommendedName>
        <fullName evidence="2">RNA helicase</fullName>
        <ecNumber evidence="2">3.6.4.13</ecNumber>
    </recommendedName>
</protein>
<evidence type="ECO:0000256" key="1">
    <source>
        <dbReference type="ARBA" id="ARBA00004123"/>
    </source>
</evidence>
<evidence type="ECO:0000313" key="14">
    <source>
        <dbReference type="Proteomes" id="UP001377567"/>
    </source>
</evidence>
<dbReference type="GO" id="GO:0003724">
    <property type="term" value="F:RNA helicase activity"/>
    <property type="evidence" value="ECO:0007669"/>
    <property type="project" value="UniProtKB-EC"/>
</dbReference>
<dbReference type="SUPFAM" id="SSF52540">
    <property type="entry name" value="P-loop containing nucleoside triphosphate hydrolases"/>
    <property type="match status" value="1"/>
</dbReference>
<name>A0AAV5RWG5_MAUHU</name>
<dbReference type="FunFam" id="3.40.50.300:FF:000007">
    <property type="entry name" value="Pre-mRNA-splicing factor ATP-dependent RNA helicase"/>
    <property type="match status" value="1"/>
</dbReference>
<dbReference type="CDD" id="cd18791">
    <property type="entry name" value="SF2_C_RHA"/>
    <property type="match status" value="1"/>
</dbReference>
<evidence type="ECO:0000313" key="13">
    <source>
        <dbReference type="EMBL" id="GMM55930.1"/>
    </source>
</evidence>
<proteinExistence type="predicted"/>
<dbReference type="PROSITE" id="PS51192">
    <property type="entry name" value="HELICASE_ATP_BIND_1"/>
    <property type="match status" value="1"/>
</dbReference>
<evidence type="ECO:0000256" key="6">
    <source>
        <dbReference type="ARBA" id="ARBA00022840"/>
    </source>
</evidence>
<feature type="compositionally biased region" description="Basic and acidic residues" evidence="10">
    <location>
        <begin position="180"/>
        <end position="203"/>
    </location>
</feature>
<dbReference type="EMBL" id="BTGD01000006">
    <property type="protein sequence ID" value="GMM55930.1"/>
    <property type="molecule type" value="Genomic_DNA"/>
</dbReference>
<evidence type="ECO:0000256" key="9">
    <source>
        <dbReference type="ARBA" id="ARBA00047984"/>
    </source>
</evidence>
<comment type="caution">
    <text evidence="13">The sequence shown here is derived from an EMBL/GenBank/DDBJ whole genome shotgun (WGS) entry which is preliminary data.</text>
</comment>
<dbReference type="InterPro" id="IPR001650">
    <property type="entry name" value="Helicase_C-like"/>
</dbReference>
<keyword evidence="3" id="KW-0507">mRNA processing</keyword>
<dbReference type="SMART" id="SM00847">
    <property type="entry name" value="HA2"/>
    <property type="match status" value="1"/>
</dbReference>
<dbReference type="SMART" id="SM00487">
    <property type="entry name" value="DEXDc"/>
    <property type="match status" value="1"/>
</dbReference>
<evidence type="ECO:0000256" key="7">
    <source>
        <dbReference type="ARBA" id="ARBA00023187"/>
    </source>
</evidence>
<dbReference type="PROSITE" id="PS51194">
    <property type="entry name" value="HELICASE_CTER"/>
    <property type="match status" value="1"/>
</dbReference>
<evidence type="ECO:0000256" key="4">
    <source>
        <dbReference type="ARBA" id="ARBA00022741"/>
    </source>
</evidence>
<evidence type="ECO:0000256" key="8">
    <source>
        <dbReference type="ARBA" id="ARBA00023242"/>
    </source>
</evidence>
<dbReference type="Pfam" id="PF04408">
    <property type="entry name" value="WHD_HA2"/>
    <property type="match status" value="1"/>
</dbReference>
<dbReference type="GO" id="GO:0016787">
    <property type="term" value="F:hydrolase activity"/>
    <property type="evidence" value="ECO:0007669"/>
    <property type="project" value="UniProtKB-KW"/>
</dbReference>
<feature type="domain" description="Helicase C-terminal" evidence="12">
    <location>
        <begin position="485"/>
        <end position="659"/>
    </location>
</feature>
<accession>A0AAV5RWG5</accession>
<dbReference type="Pfam" id="PF07717">
    <property type="entry name" value="OB_NTP_bind"/>
    <property type="match status" value="1"/>
</dbReference>
<keyword evidence="7" id="KW-0508">mRNA splicing</keyword>
<dbReference type="Gene3D" id="3.40.50.300">
    <property type="entry name" value="P-loop containing nucleotide triphosphate hydrolases"/>
    <property type="match status" value="2"/>
</dbReference>
<dbReference type="GO" id="GO:0003723">
    <property type="term" value="F:RNA binding"/>
    <property type="evidence" value="ECO:0007669"/>
    <property type="project" value="TreeGrafter"/>
</dbReference>
<dbReference type="FunFam" id="3.40.50.300:FF:000726">
    <property type="entry name" value="Pre-mRNA-splicing factor ATP-dependent RNA helicase"/>
    <property type="match status" value="1"/>
</dbReference>
<dbReference type="InterPro" id="IPR014001">
    <property type="entry name" value="Helicase_ATP-bd"/>
</dbReference>
<dbReference type="InterPro" id="IPR002464">
    <property type="entry name" value="DNA/RNA_helicase_DEAH_CS"/>
</dbReference>
<evidence type="ECO:0000259" key="11">
    <source>
        <dbReference type="PROSITE" id="PS51192"/>
    </source>
</evidence>
<dbReference type="PROSITE" id="PS00690">
    <property type="entry name" value="DEAH_ATP_HELICASE"/>
    <property type="match status" value="1"/>
</dbReference>
<dbReference type="Gene3D" id="1.20.120.1080">
    <property type="match status" value="1"/>
</dbReference>
<dbReference type="InterPro" id="IPR048333">
    <property type="entry name" value="HA2_WH"/>
</dbReference>
<dbReference type="GO" id="GO:0022613">
    <property type="term" value="P:ribonucleoprotein complex biogenesis"/>
    <property type="evidence" value="ECO:0007669"/>
    <property type="project" value="UniProtKB-ARBA"/>
</dbReference>
<dbReference type="AlphaFoldDB" id="A0AAV5RWG5"/>
<keyword evidence="6" id="KW-0067">ATP-binding</keyword>
<feature type="region of interest" description="Disordered" evidence="10">
    <location>
        <begin position="1"/>
        <end position="113"/>
    </location>
</feature>
<dbReference type="GO" id="GO:0000398">
    <property type="term" value="P:mRNA splicing, via spliceosome"/>
    <property type="evidence" value="ECO:0007669"/>
    <property type="project" value="UniProtKB-ARBA"/>
</dbReference>
<dbReference type="PANTHER" id="PTHR18934:SF83">
    <property type="entry name" value="PRE-MRNA-SPLICING FACTOR ATP-DEPENDENT RNA HELICASE DHX16"/>
    <property type="match status" value="1"/>
</dbReference>
<keyword evidence="8" id="KW-0539">Nucleus</keyword>
<dbReference type="Pfam" id="PF00270">
    <property type="entry name" value="DEAD"/>
    <property type="match status" value="1"/>
</dbReference>
<keyword evidence="5" id="KW-0378">Hydrolase</keyword>
<dbReference type="Proteomes" id="UP001377567">
    <property type="component" value="Unassembled WGS sequence"/>
</dbReference>
<gene>
    <name evidence="13" type="ORF">DAKH74_025460</name>
</gene>
<dbReference type="InterPro" id="IPR011545">
    <property type="entry name" value="DEAD/DEAH_box_helicase_dom"/>
</dbReference>
<organism evidence="13 14">
    <name type="scientific">Maudiozyma humilis</name>
    <name type="common">Sour dough yeast</name>
    <name type="synonym">Kazachstania humilis</name>
    <dbReference type="NCBI Taxonomy" id="51915"/>
    <lineage>
        <taxon>Eukaryota</taxon>
        <taxon>Fungi</taxon>
        <taxon>Dikarya</taxon>
        <taxon>Ascomycota</taxon>
        <taxon>Saccharomycotina</taxon>
        <taxon>Saccharomycetes</taxon>
        <taxon>Saccharomycetales</taxon>
        <taxon>Saccharomycetaceae</taxon>
        <taxon>Maudiozyma</taxon>
    </lineage>
</organism>
<feature type="region of interest" description="Disordered" evidence="10">
    <location>
        <begin position="239"/>
        <end position="264"/>
    </location>
</feature>
<dbReference type="EC" id="3.6.4.13" evidence="2"/>
<evidence type="ECO:0000256" key="2">
    <source>
        <dbReference type="ARBA" id="ARBA00012552"/>
    </source>
</evidence>
<sequence>MSSSETLSGVGKRRRKIRQEEPTQEIDATKSNGEQPIPEIELKNDVEQEPNPVIDKVDQNTVLPKSRYDPHSPAQVSRYNPGDSTHPPSRYNNINTQQKSRYNATPSSEEEKHRKLLGELRYLEKKLHKYGWEALTRKDQDELGIKRELVELYNQRRQDVQTTYRIEDDTTDSNGSSDPLKNKKFDNERADRRTRQQAWEEHQLENAVSKENIDEIYVPDSEKYEFVFDKNAMIDFTNDSDDMLDDSDAESEDSAEKEERNNLLSQLEVEEKRIKTISESRKLLPVFAYRDELMSAIKENQALIIVGETGSGKTTQLPQYLVEDGYTQGTKFQIGVTQPRRVAAMSVASRVSDEMNVILGQEVGYSIRFDDKTTANKTILKYMTDGMLLREFLIDPLLSKYACIMIDEAHERTLATDILLGLLKNIMEKRTELKLLISSATVNAKKFSKFFNDCPIFNVPGRRFPVDIHYTLQPEGNYINAAVTTVFQIHTTQSLDGDVLLFLTGQEEIENTREKIEEIALKLGNRIPQLLITPIYANLPQEQQADIFQKTPENCRKIVLATNIAETSLTIDGIKYVIDPGFVKENSYVPSTGMTQLLTVPCSRASVDQRAGRAGRVGPGKCFRLFTKHSYENDLEAMPRPEIVRTNLSNTVLLLLSLGITDLLHFPFLDKPHISTLTKSLENLYILGALNSKGQITELGKMMCEFPCEPEFAKVLHSAATHPQCNGVLDQCLSIVSMLHETTSIFVGNKKEATSHIVSDIDSDHMLYLTIYEEWRAANYSRTWCQDHRIQFKTLLRVRNIRNQLARCCDKLGLTKRNQAAIVQQAGHDNVMVGKITKSLISGFPLNVVKLTPSGYQTIGKAKGGLLVNLHPSSVIFQNQKEKGKKLDKYILYQQLMLTSKEFIRDCIPIQNEKWLFEIVPQVFNGIKGK</sequence>
<dbReference type="GO" id="GO:0071013">
    <property type="term" value="C:catalytic step 2 spliceosome"/>
    <property type="evidence" value="ECO:0007669"/>
    <property type="project" value="TreeGrafter"/>
</dbReference>
<dbReference type="InterPro" id="IPR007502">
    <property type="entry name" value="Helicase-assoc_dom"/>
</dbReference>
<dbReference type="PANTHER" id="PTHR18934">
    <property type="entry name" value="ATP-DEPENDENT RNA HELICASE"/>
    <property type="match status" value="1"/>
</dbReference>
<dbReference type="Pfam" id="PF00271">
    <property type="entry name" value="Helicase_C"/>
    <property type="match status" value="1"/>
</dbReference>
<dbReference type="InterPro" id="IPR011709">
    <property type="entry name" value="DEAD-box_helicase_OB_fold"/>
</dbReference>
<comment type="catalytic activity">
    <reaction evidence="9">
        <text>ATP + H2O = ADP + phosphate + H(+)</text>
        <dbReference type="Rhea" id="RHEA:13065"/>
        <dbReference type="ChEBI" id="CHEBI:15377"/>
        <dbReference type="ChEBI" id="CHEBI:15378"/>
        <dbReference type="ChEBI" id="CHEBI:30616"/>
        <dbReference type="ChEBI" id="CHEBI:43474"/>
        <dbReference type="ChEBI" id="CHEBI:456216"/>
        <dbReference type="EC" id="3.6.4.13"/>
    </reaction>
</comment>
<evidence type="ECO:0000256" key="5">
    <source>
        <dbReference type="ARBA" id="ARBA00022801"/>
    </source>
</evidence>
<keyword evidence="14" id="KW-1185">Reference proteome</keyword>
<feature type="region of interest" description="Disordered" evidence="10">
    <location>
        <begin position="163"/>
        <end position="203"/>
    </location>
</feature>
<feature type="compositionally biased region" description="Acidic residues" evidence="10">
    <location>
        <begin position="239"/>
        <end position="256"/>
    </location>
</feature>
<reference evidence="13 14" key="1">
    <citation type="journal article" date="2023" name="Elife">
        <title>Identification of key yeast species and microbe-microbe interactions impacting larval growth of Drosophila in the wild.</title>
        <authorList>
            <person name="Mure A."/>
            <person name="Sugiura Y."/>
            <person name="Maeda R."/>
            <person name="Honda K."/>
            <person name="Sakurai N."/>
            <person name="Takahashi Y."/>
            <person name="Watada M."/>
            <person name="Katoh T."/>
            <person name="Gotoh A."/>
            <person name="Gotoh Y."/>
            <person name="Taniguchi I."/>
            <person name="Nakamura K."/>
            <person name="Hayashi T."/>
            <person name="Katayama T."/>
            <person name="Uemura T."/>
            <person name="Hattori Y."/>
        </authorList>
    </citation>
    <scope>NUCLEOTIDE SEQUENCE [LARGE SCALE GENOMIC DNA]</scope>
    <source>
        <strain evidence="13 14">KH-74</strain>
    </source>
</reference>
<evidence type="ECO:0000259" key="12">
    <source>
        <dbReference type="PROSITE" id="PS51194"/>
    </source>
</evidence>